<name>A0AA88QHI8_9TELE</name>
<evidence type="ECO:0000256" key="1">
    <source>
        <dbReference type="SAM" id="MobiDB-lite"/>
    </source>
</evidence>
<proteinExistence type="predicted"/>
<dbReference type="Proteomes" id="UP001187343">
    <property type="component" value="Unassembled WGS sequence"/>
</dbReference>
<comment type="caution">
    <text evidence="2">The sequence shown here is derived from an EMBL/GenBank/DDBJ whole genome shotgun (WGS) entry which is preliminary data.</text>
</comment>
<accession>A0AA88QHI8</accession>
<evidence type="ECO:0000313" key="3">
    <source>
        <dbReference type="Proteomes" id="UP001187343"/>
    </source>
</evidence>
<sequence length="112" mass="12033">MPDASLSLSPFVDCVFINSWIRDSSVAQFVPPPPVHFTELTLAGLKPPHSEHHSGYQAKATADQSVTAPPSPRVDHSLNCGISLLGVRHTTVTSDVPVISTFTMAFTFLCSI</sequence>
<reference evidence="2" key="1">
    <citation type="submission" date="2023-08" db="EMBL/GenBank/DDBJ databases">
        <title>Chromosome-level Genome Assembly of mud carp (Cirrhinus molitorella).</title>
        <authorList>
            <person name="Liu H."/>
        </authorList>
    </citation>
    <scope>NUCLEOTIDE SEQUENCE</scope>
    <source>
        <strain evidence="2">Prfri</strain>
        <tissue evidence="2">Muscle</tissue>
    </source>
</reference>
<keyword evidence="3" id="KW-1185">Reference proteome</keyword>
<evidence type="ECO:0000313" key="2">
    <source>
        <dbReference type="EMBL" id="KAK2913724.1"/>
    </source>
</evidence>
<gene>
    <name evidence="2" type="ORF">Q8A67_002123</name>
</gene>
<dbReference type="AlphaFoldDB" id="A0AA88QHI8"/>
<protein>
    <submittedName>
        <fullName evidence="2">Uncharacterized protein</fullName>
    </submittedName>
</protein>
<dbReference type="EMBL" id="JAUYZG010000002">
    <property type="protein sequence ID" value="KAK2913724.1"/>
    <property type="molecule type" value="Genomic_DNA"/>
</dbReference>
<organism evidence="2 3">
    <name type="scientific">Cirrhinus molitorella</name>
    <name type="common">mud carp</name>
    <dbReference type="NCBI Taxonomy" id="172907"/>
    <lineage>
        <taxon>Eukaryota</taxon>
        <taxon>Metazoa</taxon>
        <taxon>Chordata</taxon>
        <taxon>Craniata</taxon>
        <taxon>Vertebrata</taxon>
        <taxon>Euteleostomi</taxon>
        <taxon>Actinopterygii</taxon>
        <taxon>Neopterygii</taxon>
        <taxon>Teleostei</taxon>
        <taxon>Ostariophysi</taxon>
        <taxon>Cypriniformes</taxon>
        <taxon>Cyprinidae</taxon>
        <taxon>Labeoninae</taxon>
        <taxon>Labeonini</taxon>
        <taxon>Cirrhinus</taxon>
    </lineage>
</organism>
<feature type="region of interest" description="Disordered" evidence="1">
    <location>
        <begin position="48"/>
        <end position="72"/>
    </location>
</feature>